<dbReference type="Proteomes" id="UP000001307">
    <property type="component" value="Unassembled WGS sequence"/>
</dbReference>
<dbReference type="Pfam" id="PF00685">
    <property type="entry name" value="Sulfotransfer_1"/>
    <property type="match status" value="1"/>
</dbReference>
<evidence type="ECO:0000259" key="3">
    <source>
        <dbReference type="Pfam" id="PF00685"/>
    </source>
</evidence>
<evidence type="ECO:0000256" key="1">
    <source>
        <dbReference type="ARBA" id="ARBA00010236"/>
    </source>
</evidence>
<dbReference type="PANTHER" id="PTHR45964">
    <property type="entry name" value="WSCD FAMILY MEMBER CG9164"/>
    <property type="match status" value="1"/>
</dbReference>
<name>E4XI18_OIKDI</name>
<proteinExistence type="inferred from homology"/>
<dbReference type="PANTHER" id="PTHR45964:SF9">
    <property type="entry name" value="SULFOTRANSFERASE"/>
    <property type="match status" value="1"/>
</dbReference>
<dbReference type="InterPro" id="IPR027417">
    <property type="entry name" value="P-loop_NTPase"/>
</dbReference>
<keyword evidence="2" id="KW-0808">Transferase</keyword>
<evidence type="ECO:0000256" key="2">
    <source>
        <dbReference type="RuleBase" id="RU361155"/>
    </source>
</evidence>
<dbReference type="InterPro" id="IPR051589">
    <property type="entry name" value="Sialate-O-sulfotransferase"/>
</dbReference>
<organism evidence="4">
    <name type="scientific">Oikopleura dioica</name>
    <name type="common">Tunicate</name>
    <dbReference type="NCBI Taxonomy" id="34765"/>
    <lineage>
        <taxon>Eukaryota</taxon>
        <taxon>Metazoa</taxon>
        <taxon>Chordata</taxon>
        <taxon>Tunicata</taxon>
        <taxon>Appendicularia</taxon>
        <taxon>Copelata</taxon>
        <taxon>Oikopleuridae</taxon>
        <taxon>Oikopleura</taxon>
    </lineage>
</organism>
<comment type="similarity">
    <text evidence="2">Belongs to the sulfotransferase 1 family.</text>
</comment>
<gene>
    <name evidence="4" type="ORF">GSOID_T00011169001</name>
</gene>
<dbReference type="GO" id="GO:0008146">
    <property type="term" value="F:sulfotransferase activity"/>
    <property type="evidence" value="ECO:0007669"/>
    <property type="project" value="InterPro"/>
</dbReference>
<dbReference type="InParanoid" id="E4XI18"/>
<accession>E4XI18</accession>
<evidence type="ECO:0000313" key="4">
    <source>
        <dbReference type="EMBL" id="CBY10234.1"/>
    </source>
</evidence>
<sequence>MFLPWEDMKGILFIIRNPFDATIAEWKRQKGGGHTSQADEEIFKRENWESMARASLKRWADLITNVFEKHTGVNTKGRKIPLHIILYEDMARNATLEMSRVLDFIEKENYFFVDDRSSRLRCLTKALLDTEKFHRKKKPPTFEYFSEELIDEGNKYIEEGLLLLIENDFPLVDIIKYKKKHTASTSLP</sequence>
<keyword evidence="5" id="KW-1185">Reference proteome</keyword>
<dbReference type="EC" id="2.8.2.-" evidence="2"/>
<dbReference type="Gene3D" id="3.40.50.300">
    <property type="entry name" value="P-loop containing nucleotide triphosphate hydrolases"/>
    <property type="match status" value="1"/>
</dbReference>
<dbReference type="InterPro" id="IPR000863">
    <property type="entry name" value="Sulfotransferase_dom"/>
</dbReference>
<comment type="similarity">
    <text evidence="1">Belongs to the WSCD family.</text>
</comment>
<dbReference type="SUPFAM" id="SSF52540">
    <property type="entry name" value="P-loop containing nucleoside triphosphate hydrolases"/>
    <property type="match status" value="1"/>
</dbReference>
<protein>
    <recommendedName>
        <fullName evidence="2">Sulfotransferase</fullName>
        <ecNumber evidence="2">2.8.2.-</ecNumber>
    </recommendedName>
</protein>
<dbReference type="OrthoDB" id="5985073at2759"/>
<feature type="domain" description="Sulfotransferase" evidence="3">
    <location>
        <begin position="11"/>
        <end position="108"/>
    </location>
</feature>
<dbReference type="AlphaFoldDB" id="E4XI18"/>
<evidence type="ECO:0000313" key="5">
    <source>
        <dbReference type="Proteomes" id="UP000001307"/>
    </source>
</evidence>
<dbReference type="EMBL" id="FN653053">
    <property type="protein sequence ID" value="CBY10234.1"/>
    <property type="molecule type" value="Genomic_DNA"/>
</dbReference>
<reference evidence="4" key="1">
    <citation type="journal article" date="2010" name="Science">
        <title>Plasticity of animal genome architecture unmasked by rapid evolution of a pelagic tunicate.</title>
        <authorList>
            <person name="Denoeud F."/>
            <person name="Henriet S."/>
            <person name="Mungpakdee S."/>
            <person name="Aury J.M."/>
            <person name="Da Silva C."/>
            <person name="Brinkmann H."/>
            <person name="Mikhaleva J."/>
            <person name="Olsen L.C."/>
            <person name="Jubin C."/>
            <person name="Canestro C."/>
            <person name="Bouquet J.M."/>
            <person name="Danks G."/>
            <person name="Poulain J."/>
            <person name="Campsteijn C."/>
            <person name="Adamski M."/>
            <person name="Cross I."/>
            <person name="Yadetie F."/>
            <person name="Muffato M."/>
            <person name="Louis A."/>
            <person name="Butcher S."/>
            <person name="Tsagkogeorga G."/>
            <person name="Konrad A."/>
            <person name="Singh S."/>
            <person name="Jensen M.F."/>
            <person name="Cong E.H."/>
            <person name="Eikeseth-Otteraa H."/>
            <person name="Noel B."/>
            <person name="Anthouard V."/>
            <person name="Porcel B.M."/>
            <person name="Kachouri-Lafond R."/>
            <person name="Nishino A."/>
            <person name="Ugolini M."/>
            <person name="Chourrout P."/>
            <person name="Nishida H."/>
            <person name="Aasland R."/>
            <person name="Huzurbazar S."/>
            <person name="Westhof E."/>
            <person name="Delsuc F."/>
            <person name="Lehrach H."/>
            <person name="Reinhardt R."/>
            <person name="Weissenbach J."/>
            <person name="Roy S.W."/>
            <person name="Artiguenave F."/>
            <person name="Postlethwait J.H."/>
            <person name="Manak J.R."/>
            <person name="Thompson E.M."/>
            <person name="Jaillon O."/>
            <person name="Du Pasquier L."/>
            <person name="Boudinot P."/>
            <person name="Liberles D.A."/>
            <person name="Volff J.N."/>
            <person name="Philippe H."/>
            <person name="Lenhard B."/>
            <person name="Roest Crollius H."/>
            <person name="Wincker P."/>
            <person name="Chourrout D."/>
        </authorList>
    </citation>
    <scope>NUCLEOTIDE SEQUENCE [LARGE SCALE GENOMIC DNA]</scope>
</reference>